<accession>A0ABU6UWA4</accession>
<comment type="caution">
    <text evidence="1">The sequence shown here is derived from an EMBL/GenBank/DDBJ whole genome shotgun (WGS) entry which is preliminary data.</text>
</comment>
<proteinExistence type="predicted"/>
<gene>
    <name evidence="1" type="ORF">PIB30_098732</name>
</gene>
<name>A0ABU6UWA4_9FABA</name>
<evidence type="ECO:0000313" key="2">
    <source>
        <dbReference type="Proteomes" id="UP001341840"/>
    </source>
</evidence>
<sequence length="152" mass="17558">MARRTSRVSIELGVQDCSRAPENRFSLQQNRFSEPFSKKIGFRGKRVNSHDLRIDSDCHTEVRESIRGVLESIHLCLILNLTFKTALESILPLRNRFLKEEECHRDDITKNEERNLAEQEIKFGSKTKEELHAYAYACYSRTSPCLDSSGHA</sequence>
<protein>
    <submittedName>
        <fullName evidence="1">Uncharacterized protein</fullName>
    </submittedName>
</protein>
<evidence type="ECO:0000313" key="1">
    <source>
        <dbReference type="EMBL" id="MED6165349.1"/>
    </source>
</evidence>
<reference evidence="1 2" key="1">
    <citation type="journal article" date="2023" name="Plants (Basel)">
        <title>Bridging the Gap: Combining Genomics and Transcriptomics Approaches to Understand Stylosanthes scabra, an Orphan Legume from the Brazilian Caatinga.</title>
        <authorList>
            <person name="Ferreira-Neto J.R.C."/>
            <person name="da Silva M.D."/>
            <person name="Binneck E."/>
            <person name="de Melo N.F."/>
            <person name="da Silva R.H."/>
            <person name="de Melo A.L.T.M."/>
            <person name="Pandolfi V."/>
            <person name="Bustamante F.O."/>
            <person name="Brasileiro-Vidal A.C."/>
            <person name="Benko-Iseppon A.M."/>
        </authorList>
    </citation>
    <scope>NUCLEOTIDE SEQUENCE [LARGE SCALE GENOMIC DNA]</scope>
    <source>
        <tissue evidence="1">Leaves</tissue>
    </source>
</reference>
<organism evidence="1 2">
    <name type="scientific">Stylosanthes scabra</name>
    <dbReference type="NCBI Taxonomy" id="79078"/>
    <lineage>
        <taxon>Eukaryota</taxon>
        <taxon>Viridiplantae</taxon>
        <taxon>Streptophyta</taxon>
        <taxon>Embryophyta</taxon>
        <taxon>Tracheophyta</taxon>
        <taxon>Spermatophyta</taxon>
        <taxon>Magnoliopsida</taxon>
        <taxon>eudicotyledons</taxon>
        <taxon>Gunneridae</taxon>
        <taxon>Pentapetalae</taxon>
        <taxon>rosids</taxon>
        <taxon>fabids</taxon>
        <taxon>Fabales</taxon>
        <taxon>Fabaceae</taxon>
        <taxon>Papilionoideae</taxon>
        <taxon>50 kb inversion clade</taxon>
        <taxon>dalbergioids sensu lato</taxon>
        <taxon>Dalbergieae</taxon>
        <taxon>Pterocarpus clade</taxon>
        <taxon>Stylosanthes</taxon>
    </lineage>
</organism>
<dbReference type="EMBL" id="JASCZI010123388">
    <property type="protein sequence ID" value="MED6165349.1"/>
    <property type="molecule type" value="Genomic_DNA"/>
</dbReference>
<keyword evidence="2" id="KW-1185">Reference proteome</keyword>
<dbReference type="Proteomes" id="UP001341840">
    <property type="component" value="Unassembled WGS sequence"/>
</dbReference>